<feature type="signal peptide" evidence="1">
    <location>
        <begin position="1"/>
        <end position="16"/>
    </location>
</feature>
<dbReference type="EMBL" id="ML979139">
    <property type="protein sequence ID" value="KAF1912832.1"/>
    <property type="molecule type" value="Genomic_DNA"/>
</dbReference>
<organism evidence="2 3">
    <name type="scientific">Ampelomyces quisqualis</name>
    <name type="common">Powdery mildew agent</name>
    <dbReference type="NCBI Taxonomy" id="50730"/>
    <lineage>
        <taxon>Eukaryota</taxon>
        <taxon>Fungi</taxon>
        <taxon>Dikarya</taxon>
        <taxon>Ascomycota</taxon>
        <taxon>Pezizomycotina</taxon>
        <taxon>Dothideomycetes</taxon>
        <taxon>Pleosporomycetidae</taxon>
        <taxon>Pleosporales</taxon>
        <taxon>Pleosporineae</taxon>
        <taxon>Phaeosphaeriaceae</taxon>
        <taxon>Ampelomyces</taxon>
    </lineage>
</organism>
<dbReference type="AlphaFoldDB" id="A0A6A5QBV2"/>
<evidence type="ECO:0000313" key="3">
    <source>
        <dbReference type="Proteomes" id="UP000800096"/>
    </source>
</evidence>
<evidence type="ECO:0000313" key="2">
    <source>
        <dbReference type="EMBL" id="KAF1912832.1"/>
    </source>
</evidence>
<dbReference type="Proteomes" id="UP000800096">
    <property type="component" value="Unassembled WGS sequence"/>
</dbReference>
<name>A0A6A5QBV2_AMPQU</name>
<keyword evidence="1" id="KW-0732">Signal</keyword>
<protein>
    <submittedName>
        <fullName evidence="2">Uncharacterized protein</fullName>
    </submittedName>
</protein>
<dbReference type="OrthoDB" id="3760136at2759"/>
<sequence length="316" mass="33872">MRILALLTLLLTFAVAQYAPPPSPSSLCAVGSHRCDFNALQTCTFGGVWSTIKACPSTSYCFAQNDSGACHPLLVDNAAQCSTADTHRCANNTLQACSEHGYWTTRKECTETAYCFAQTTAAGKGDCHSLIASGEAGQCATLNAMQCLTTANGTSIQACRKKGYWETVEQCSGTERCLPSDEQGGVKCVPHADIYVVESHGTLPSSAKIKRTASMTTHVKSPTAAAVVRSTTCKPNSLACDKHRRFLFTCAQDGTWPTSPLQCFGPGYCRAELSKPLMCAGFPQYDGNNGKCNTHCESMDYLYCIGLGRLQGLRSM</sequence>
<accession>A0A6A5QBV2</accession>
<reference evidence="2" key="1">
    <citation type="journal article" date="2020" name="Stud. Mycol.">
        <title>101 Dothideomycetes genomes: a test case for predicting lifestyles and emergence of pathogens.</title>
        <authorList>
            <person name="Haridas S."/>
            <person name="Albert R."/>
            <person name="Binder M."/>
            <person name="Bloem J."/>
            <person name="Labutti K."/>
            <person name="Salamov A."/>
            <person name="Andreopoulos B."/>
            <person name="Baker S."/>
            <person name="Barry K."/>
            <person name="Bills G."/>
            <person name="Bluhm B."/>
            <person name="Cannon C."/>
            <person name="Castanera R."/>
            <person name="Culley D."/>
            <person name="Daum C."/>
            <person name="Ezra D."/>
            <person name="Gonzalez J."/>
            <person name="Henrissat B."/>
            <person name="Kuo A."/>
            <person name="Liang C."/>
            <person name="Lipzen A."/>
            <person name="Lutzoni F."/>
            <person name="Magnuson J."/>
            <person name="Mondo S."/>
            <person name="Nolan M."/>
            <person name="Ohm R."/>
            <person name="Pangilinan J."/>
            <person name="Park H.-J."/>
            <person name="Ramirez L."/>
            <person name="Alfaro M."/>
            <person name="Sun H."/>
            <person name="Tritt A."/>
            <person name="Yoshinaga Y."/>
            <person name="Zwiers L.-H."/>
            <person name="Turgeon B."/>
            <person name="Goodwin S."/>
            <person name="Spatafora J."/>
            <person name="Crous P."/>
            <person name="Grigoriev I."/>
        </authorList>
    </citation>
    <scope>NUCLEOTIDE SEQUENCE</scope>
    <source>
        <strain evidence="2">HMLAC05119</strain>
    </source>
</reference>
<gene>
    <name evidence="2" type="ORF">BDU57DRAFT_531984</name>
</gene>
<proteinExistence type="predicted"/>
<keyword evidence="3" id="KW-1185">Reference proteome</keyword>
<feature type="chain" id="PRO_5025612682" evidence="1">
    <location>
        <begin position="17"/>
        <end position="316"/>
    </location>
</feature>
<evidence type="ECO:0000256" key="1">
    <source>
        <dbReference type="SAM" id="SignalP"/>
    </source>
</evidence>